<evidence type="ECO:0000256" key="1">
    <source>
        <dbReference type="ARBA" id="ARBA00004651"/>
    </source>
</evidence>
<evidence type="ECO:0000256" key="4">
    <source>
        <dbReference type="ARBA" id="ARBA00022989"/>
    </source>
</evidence>
<dbReference type="Pfam" id="PF13520">
    <property type="entry name" value="AA_permease_2"/>
    <property type="match status" value="1"/>
</dbReference>
<feature type="transmembrane region" description="Helical" evidence="6">
    <location>
        <begin position="427"/>
        <end position="445"/>
    </location>
</feature>
<feature type="transmembrane region" description="Helical" evidence="6">
    <location>
        <begin position="194"/>
        <end position="215"/>
    </location>
</feature>
<evidence type="ECO:0000313" key="7">
    <source>
        <dbReference type="EMBL" id="MBW4659048.1"/>
    </source>
</evidence>
<organism evidence="7 8">
    <name type="scientific">Drouetiella hepatica Uher 2000/2452</name>
    <dbReference type="NCBI Taxonomy" id="904376"/>
    <lineage>
        <taxon>Bacteria</taxon>
        <taxon>Bacillati</taxon>
        <taxon>Cyanobacteriota</taxon>
        <taxon>Cyanophyceae</taxon>
        <taxon>Oculatellales</taxon>
        <taxon>Oculatellaceae</taxon>
        <taxon>Drouetiella</taxon>
    </lineage>
</organism>
<dbReference type="EMBL" id="JAHHHD010000009">
    <property type="protein sequence ID" value="MBW4659048.1"/>
    <property type="molecule type" value="Genomic_DNA"/>
</dbReference>
<evidence type="ECO:0000256" key="5">
    <source>
        <dbReference type="ARBA" id="ARBA00023136"/>
    </source>
</evidence>
<keyword evidence="5 6" id="KW-0472">Membrane</keyword>
<accession>A0A951UNU8</accession>
<keyword evidence="4 6" id="KW-1133">Transmembrane helix</keyword>
<reference evidence="7" key="2">
    <citation type="journal article" date="2022" name="Microbiol. Resour. Announc.">
        <title>Metagenome Sequencing to Explore Phylogenomics of Terrestrial Cyanobacteria.</title>
        <authorList>
            <person name="Ward R.D."/>
            <person name="Stajich J.E."/>
            <person name="Johansen J.R."/>
            <person name="Huntemann M."/>
            <person name="Clum A."/>
            <person name="Foster B."/>
            <person name="Foster B."/>
            <person name="Roux S."/>
            <person name="Palaniappan K."/>
            <person name="Varghese N."/>
            <person name="Mukherjee S."/>
            <person name="Reddy T.B.K."/>
            <person name="Daum C."/>
            <person name="Copeland A."/>
            <person name="Chen I.A."/>
            <person name="Ivanova N.N."/>
            <person name="Kyrpides N.C."/>
            <person name="Shapiro N."/>
            <person name="Eloe-Fadrosh E.A."/>
            <person name="Pietrasiak N."/>
        </authorList>
    </citation>
    <scope>NUCLEOTIDE SEQUENCE</scope>
    <source>
        <strain evidence="7">UHER 2000/2452</strain>
    </source>
</reference>
<comment type="caution">
    <text evidence="7">The sequence shown here is derived from an EMBL/GenBank/DDBJ whole genome shotgun (WGS) entry which is preliminary data.</text>
</comment>
<proteinExistence type="predicted"/>
<feature type="transmembrane region" description="Helical" evidence="6">
    <location>
        <begin position="278"/>
        <end position="299"/>
    </location>
</feature>
<feature type="transmembrane region" description="Helical" evidence="6">
    <location>
        <begin position="236"/>
        <end position="258"/>
    </location>
</feature>
<dbReference type="GO" id="GO:0005886">
    <property type="term" value="C:plasma membrane"/>
    <property type="evidence" value="ECO:0007669"/>
    <property type="project" value="UniProtKB-SubCell"/>
</dbReference>
<dbReference type="InterPro" id="IPR002293">
    <property type="entry name" value="AA/rel_permease1"/>
</dbReference>
<dbReference type="InterPro" id="IPR050367">
    <property type="entry name" value="APC_superfamily"/>
</dbReference>
<name>A0A951UNU8_9CYAN</name>
<keyword evidence="3 6" id="KW-0812">Transmembrane</keyword>
<sequence>MSKGLKENALSIVDTITLAVAGTAPSYSLNATTAALVAAVGLASPGALLYAAIPMFGISFAFMHLNRWRADAGTAYAWVGRSLSPVLGFLCAWTFLVLSTAFMVAAALPVGVTTLDLIAPQYKENVLLATLAGGLWFVGVATLTILGVHVAAKFQRLMTAIEVIALLLLAIGAFIKFSAAPVHPFSWAWFSPMAFGNFQTFMAGMLVAMFYYFGWDVSSNVAEETSNSNSAPGSSGVLGMVGIFLLFLLLQVAIQMGLTAEQVEQHSADLLPALGNAIFPRPWGSIAILAVLVSTIGTIETQLTQCARTLFSMGRDRVIHEKFEEIHPHFQTPWLASLVITVLALFLMILSSTSASIGTVMQSLISSIGVMVSFYYGMTGLACAWYYRKTLRQDSKSLWLRGIWPVTSAVLLLLVGAFQLPQLGLEVSLMTVGAIAIGFIPLLYFRAKYRSAFYSAPAEYHNPQEEGELLEIS</sequence>
<evidence type="ECO:0000256" key="6">
    <source>
        <dbReference type="SAM" id="Phobius"/>
    </source>
</evidence>
<comment type="subcellular location">
    <subcellularLocation>
        <location evidence="1">Cell membrane</location>
        <topology evidence="1">Multi-pass membrane protein</topology>
    </subcellularLocation>
</comment>
<feature type="transmembrane region" description="Helical" evidence="6">
    <location>
        <begin position="86"/>
        <end position="108"/>
    </location>
</feature>
<evidence type="ECO:0000256" key="3">
    <source>
        <dbReference type="ARBA" id="ARBA00022692"/>
    </source>
</evidence>
<dbReference type="AlphaFoldDB" id="A0A951UNU8"/>
<feature type="transmembrane region" description="Helical" evidence="6">
    <location>
        <begin position="399"/>
        <end position="421"/>
    </location>
</feature>
<feature type="transmembrane region" description="Helical" evidence="6">
    <location>
        <begin position="334"/>
        <end position="358"/>
    </location>
</feature>
<evidence type="ECO:0000256" key="2">
    <source>
        <dbReference type="ARBA" id="ARBA00022475"/>
    </source>
</evidence>
<reference evidence="7" key="1">
    <citation type="submission" date="2021-05" db="EMBL/GenBank/DDBJ databases">
        <authorList>
            <person name="Pietrasiak N."/>
            <person name="Ward R."/>
            <person name="Stajich J.E."/>
            <person name="Kurbessoian T."/>
        </authorList>
    </citation>
    <scope>NUCLEOTIDE SEQUENCE</scope>
    <source>
        <strain evidence="7">UHER 2000/2452</strain>
    </source>
</reference>
<dbReference type="GO" id="GO:0022857">
    <property type="term" value="F:transmembrane transporter activity"/>
    <property type="evidence" value="ECO:0007669"/>
    <property type="project" value="InterPro"/>
</dbReference>
<dbReference type="PANTHER" id="PTHR42770:SF7">
    <property type="entry name" value="MEMBRANE PROTEIN"/>
    <property type="match status" value="1"/>
</dbReference>
<dbReference type="PIRSF" id="PIRSF006060">
    <property type="entry name" value="AA_transporter"/>
    <property type="match status" value="1"/>
</dbReference>
<feature type="transmembrane region" description="Helical" evidence="6">
    <location>
        <begin position="128"/>
        <end position="151"/>
    </location>
</feature>
<dbReference type="PANTHER" id="PTHR42770">
    <property type="entry name" value="AMINO ACID TRANSPORTER-RELATED"/>
    <property type="match status" value="1"/>
</dbReference>
<keyword evidence="2" id="KW-1003">Cell membrane</keyword>
<dbReference type="Proteomes" id="UP000757435">
    <property type="component" value="Unassembled WGS sequence"/>
</dbReference>
<gene>
    <name evidence="7" type="ORF">KME15_10260</name>
</gene>
<evidence type="ECO:0000313" key="8">
    <source>
        <dbReference type="Proteomes" id="UP000757435"/>
    </source>
</evidence>
<feature type="transmembrane region" description="Helical" evidence="6">
    <location>
        <begin position="163"/>
        <end position="182"/>
    </location>
</feature>
<dbReference type="Gene3D" id="1.20.1740.10">
    <property type="entry name" value="Amino acid/polyamine transporter I"/>
    <property type="match status" value="1"/>
</dbReference>
<feature type="transmembrane region" description="Helical" evidence="6">
    <location>
        <begin position="47"/>
        <end position="65"/>
    </location>
</feature>
<feature type="transmembrane region" description="Helical" evidence="6">
    <location>
        <begin position="364"/>
        <end position="387"/>
    </location>
</feature>
<protein>
    <submittedName>
        <fullName evidence="7">APC family permease</fullName>
    </submittedName>
</protein>
<feature type="transmembrane region" description="Helical" evidence="6">
    <location>
        <begin position="9"/>
        <end position="27"/>
    </location>
</feature>